<dbReference type="Proteomes" id="UP000198729">
    <property type="component" value="Unassembled WGS sequence"/>
</dbReference>
<name>A0A1G5SHE2_9PROT</name>
<reference evidence="2 3" key="1">
    <citation type="submission" date="2016-10" db="EMBL/GenBank/DDBJ databases">
        <authorList>
            <person name="de Groot N.N."/>
        </authorList>
    </citation>
    <scope>NUCLEOTIDE SEQUENCE [LARGE SCALE GENOMIC DNA]</scope>
    <source>
        <strain evidence="2">1</strain>
    </source>
</reference>
<dbReference type="Gene3D" id="3.90.320.10">
    <property type="match status" value="1"/>
</dbReference>
<dbReference type="STRING" id="51642.NSMM_470040"/>
<dbReference type="Gene3D" id="3.40.50.300">
    <property type="entry name" value="P-loop containing nucleotide triphosphate hydrolases"/>
    <property type="match status" value="1"/>
</dbReference>
<dbReference type="InterPro" id="IPR038726">
    <property type="entry name" value="PDDEXK_AddAB-type"/>
</dbReference>
<accession>A0A1G5SHE2</accession>
<keyword evidence="3" id="KW-1185">Reference proteome</keyword>
<dbReference type="InterPro" id="IPR027417">
    <property type="entry name" value="P-loop_NTPase"/>
</dbReference>
<sequence>MADIIRRLGRDATIVTGNQRLARVLRQRYNQSMIEAGCEAWLAADILPWNAWLQRLWQETIVANKVASNLVLLDAHQERQVWQQILQTIVPSLPWLTDGLTVTRMMVAAQNLRTWKISMDVATFAYNEDSQFFWKVFTAFERSCKENSWLTAAELPDLLLPVLQAGGTALPGELILLGFDELTPQQIAFLQGLAQAGCVPEWLQFSSEPAFIGKLACVDSRVELQQAAQWILRRLEENPDAHIGLVVPELSTQRALVCRMLDEMLCPAALQPGNHELPRPYNLSLGLPLIQYPLINAAFEWLTLPVPVAEITHVSRLLRSSFLAGREDERSARALLDARLRETGEWNVSLQSVAHHASQIERPYHCPVLVQRLKQLLELAEARPEMGMPGEWRRQFSQWLTVVGWPGDRLLTSMEFQVMQAWQVLLQQFVALDWVAQPMTLASALSRLREMAASTVFQPESLPVPIQVLGLLETSGLQFDHLWIMGLHDGVLPAPPQPNPFIPLPLQRRMELPRSTAGRELQVAKTVLQRLAGSAPEVVISYPQRQQDMSLIPSPLIAAFPLLSKEALSGGTHLIWQQLIHQNSRLQQLTEDPAPPLVEHFIPGGSRAFKLQAACPFLAFAELRLGARELGRTQLGLNARVRGILLHRLMEKIWISLKSHDCLIATPADKLDELIVSKVTETIREIAPRYRQSFGARLQALELTRLSFLAHAWLEYEKQRPPFEIIEQEKTTELTVGGRQVHVRIDRIDGLPQGGKLLIDYKTGLSKVDGWFGERPDEPQLPLYSLLFGQELAGIAFAQIRTGEMAFKGVTSDETGVPGIIFYKKLPLTRDYPDWLTVIVIWQQTLEKLATDFIAGKAEVNPKQYPQTCAYCSLRPLCRIDEKMVHRSGDQGE</sequence>
<proteinExistence type="predicted"/>
<evidence type="ECO:0000259" key="1">
    <source>
        <dbReference type="Pfam" id="PF12705"/>
    </source>
</evidence>
<dbReference type="RefSeq" id="WP_218121056.1">
    <property type="nucleotide sequence ID" value="NZ_FMWO01000055.1"/>
</dbReference>
<dbReference type="NCBIfam" id="TIGR03623">
    <property type="entry name" value="probable DNA repair protein"/>
    <property type="match status" value="1"/>
</dbReference>
<dbReference type="InterPro" id="IPR019925">
    <property type="entry name" value="DNA_repair_protein_predicted"/>
</dbReference>
<dbReference type="EMBL" id="FMWO01000055">
    <property type="protein sequence ID" value="SCZ85971.1"/>
    <property type="molecule type" value="Genomic_DNA"/>
</dbReference>
<evidence type="ECO:0000313" key="3">
    <source>
        <dbReference type="Proteomes" id="UP000198729"/>
    </source>
</evidence>
<feature type="domain" description="PD-(D/E)XK endonuclease-like" evidence="1">
    <location>
        <begin position="613"/>
        <end position="879"/>
    </location>
</feature>
<evidence type="ECO:0000313" key="2">
    <source>
        <dbReference type="EMBL" id="SCZ85971.1"/>
    </source>
</evidence>
<dbReference type="AlphaFoldDB" id="A0A1G5SHE2"/>
<dbReference type="SUPFAM" id="SSF52540">
    <property type="entry name" value="P-loop containing nucleoside triphosphate hydrolases"/>
    <property type="match status" value="1"/>
</dbReference>
<gene>
    <name evidence="2" type="ORF">NSMM_470040</name>
</gene>
<dbReference type="InterPro" id="IPR011604">
    <property type="entry name" value="PDDEXK-like_dom_sf"/>
</dbReference>
<protein>
    <recommendedName>
        <fullName evidence="1">PD-(D/E)XK endonuclease-like domain-containing protein</fullName>
    </recommendedName>
</protein>
<organism evidence="2 3">
    <name type="scientific">Nitrosomonas mobilis</name>
    <dbReference type="NCBI Taxonomy" id="51642"/>
    <lineage>
        <taxon>Bacteria</taxon>
        <taxon>Pseudomonadati</taxon>
        <taxon>Pseudomonadota</taxon>
        <taxon>Betaproteobacteria</taxon>
        <taxon>Nitrosomonadales</taxon>
        <taxon>Nitrosomonadaceae</taxon>
        <taxon>Nitrosomonas</taxon>
    </lineage>
</organism>
<dbReference type="Pfam" id="PF12705">
    <property type="entry name" value="PDDEXK_1"/>
    <property type="match status" value="1"/>
</dbReference>